<feature type="domain" description="CCZ1/INTU/HSP4 first Longin" evidence="2">
    <location>
        <begin position="6"/>
        <end position="109"/>
    </location>
</feature>
<dbReference type="CTD" id="89781"/>
<evidence type="ECO:0000313" key="3">
    <source>
        <dbReference type="Proteomes" id="UP000504635"/>
    </source>
</evidence>
<dbReference type="GeneID" id="115877310"/>
<dbReference type="AlphaFoldDB" id="A0A6J2XED8"/>
<dbReference type="GO" id="GO:0031085">
    <property type="term" value="C:BLOC-3 complex"/>
    <property type="evidence" value="ECO:0007669"/>
    <property type="project" value="TreeGrafter"/>
</dbReference>
<protein>
    <submittedName>
        <fullName evidence="4">Uncharacterized protein LOC115877310</fullName>
    </submittedName>
</protein>
<evidence type="ECO:0000256" key="1">
    <source>
        <dbReference type="SAM" id="MobiDB-lite"/>
    </source>
</evidence>
<dbReference type="PANTHER" id="PTHR14407">
    <property type="entry name" value="HERMANSKY-PUDLAK SYNDROME 4 PROTEIN LIGHT-EAR PROTEIN-RELATED"/>
    <property type="match status" value="1"/>
</dbReference>
<dbReference type="GO" id="GO:0016192">
    <property type="term" value="P:vesicle-mediated transport"/>
    <property type="evidence" value="ECO:0007669"/>
    <property type="project" value="InterPro"/>
</dbReference>
<accession>A0A6J2XED8</accession>
<evidence type="ECO:0000313" key="4">
    <source>
        <dbReference type="RefSeq" id="XP_030749310.1"/>
    </source>
</evidence>
<proteinExistence type="predicted"/>
<name>A0A6J2XED8_SITOR</name>
<dbReference type="InterPro" id="IPR026091">
    <property type="entry name" value="HPS4"/>
</dbReference>
<feature type="compositionally biased region" description="Polar residues" evidence="1">
    <location>
        <begin position="307"/>
        <end position="325"/>
    </location>
</feature>
<feature type="region of interest" description="Disordered" evidence="1">
    <location>
        <begin position="288"/>
        <end position="325"/>
    </location>
</feature>
<dbReference type="KEGG" id="soy:115877310"/>
<dbReference type="RefSeq" id="XP_030749310.1">
    <property type="nucleotide sequence ID" value="XM_030893450.1"/>
</dbReference>
<sequence>MAKETNIIFVYDTELLKKEEDDPNSAILYFYPTWVSDEQKTALCGQLMGTILCLRGLFSFPKIVALQSGKFYFLENQRYILAIGSDRNTPDWILEHRSKIVYSLLNFYHKSFVNLSTKYQNEALAVKMYYIFDVYLKIILFGGNIFNQVYLLQTHKSKSSSTIVEASTFLESCREFSNVLGGTILYHNKVVLTQLSTETTKLLVLSDPYRIKNAAESLDVDFELPEGIQLLQVYLTNSEFCTLLENSLHSHYMFQYLKNKNTKKSHIFKNHDADSSLLFTAVPEEEVPSSTETSLPVQKKPRPKSLNLRSISTDSNDSQYSYKTTPMTPFCGQNSIVDTPMTEFKTFVTEQPKDQKENKEEKQSKNEIRAEEINKIEPKQGSSLTNLTEVLNSIPLNPLQYSNNKNKILPAPKKSIKLKRSKTVHDPFYPIFRKNGMAASTHVFQGVLKKQEPLQFSTNKHRKSLTLPLKAMDLSNERRRYSTGVQLTPLMSKLTALALEEQNYSTKLTVNSKKPKNVKASEDETFQRCALFLYGEKDVVVSLVLKEEVSKDKDTIFRLLEMCKERLPQLEKHVRVVVESQNKISGHTEGEPYSVLSIDEKWDMVKRSGPWSLTEDNVLNTVHEDFKKDNNISEILIRKPEATIYAYHNSSCEVFYHEDAPLSHGLLSPTDSMGSVQLKAKQRLERDHSILL</sequence>
<gene>
    <name evidence="4" type="primary">LOC115877310</name>
</gene>
<dbReference type="InterPro" id="IPR043987">
    <property type="entry name" value="CCZ1/INTU/HSP4_longin_1"/>
</dbReference>
<dbReference type="Pfam" id="PF19031">
    <property type="entry name" value="Intu_longin_1"/>
    <property type="match status" value="1"/>
</dbReference>
<reference evidence="4" key="1">
    <citation type="submission" date="2025-08" db="UniProtKB">
        <authorList>
            <consortium name="RefSeq"/>
        </authorList>
    </citation>
    <scope>IDENTIFICATION</scope>
    <source>
        <tissue evidence="4">Gonads</tissue>
    </source>
</reference>
<dbReference type="GO" id="GO:0006605">
    <property type="term" value="P:protein targeting"/>
    <property type="evidence" value="ECO:0007669"/>
    <property type="project" value="TreeGrafter"/>
</dbReference>
<dbReference type="FunCoup" id="A0A6J2XED8">
    <property type="interactions" value="15"/>
</dbReference>
<dbReference type="GO" id="GO:0031267">
    <property type="term" value="F:small GTPase binding"/>
    <property type="evidence" value="ECO:0007669"/>
    <property type="project" value="TreeGrafter"/>
</dbReference>
<dbReference type="InParanoid" id="A0A6J2XED8"/>
<dbReference type="Proteomes" id="UP000504635">
    <property type="component" value="Unplaced"/>
</dbReference>
<dbReference type="GO" id="GO:0031410">
    <property type="term" value="C:cytoplasmic vesicle"/>
    <property type="evidence" value="ECO:0007669"/>
    <property type="project" value="TreeGrafter"/>
</dbReference>
<dbReference type="OrthoDB" id="16754at2759"/>
<keyword evidence="3" id="KW-1185">Reference proteome</keyword>
<organism evidence="3 4">
    <name type="scientific">Sitophilus oryzae</name>
    <name type="common">Rice weevil</name>
    <name type="synonym">Curculio oryzae</name>
    <dbReference type="NCBI Taxonomy" id="7048"/>
    <lineage>
        <taxon>Eukaryota</taxon>
        <taxon>Metazoa</taxon>
        <taxon>Ecdysozoa</taxon>
        <taxon>Arthropoda</taxon>
        <taxon>Hexapoda</taxon>
        <taxon>Insecta</taxon>
        <taxon>Pterygota</taxon>
        <taxon>Neoptera</taxon>
        <taxon>Endopterygota</taxon>
        <taxon>Coleoptera</taxon>
        <taxon>Polyphaga</taxon>
        <taxon>Cucujiformia</taxon>
        <taxon>Curculionidae</taxon>
        <taxon>Dryophthorinae</taxon>
        <taxon>Sitophilus</taxon>
    </lineage>
</organism>
<dbReference type="GO" id="GO:0005085">
    <property type="term" value="F:guanyl-nucleotide exchange factor activity"/>
    <property type="evidence" value="ECO:0007669"/>
    <property type="project" value="TreeGrafter"/>
</dbReference>
<dbReference type="GO" id="GO:0005765">
    <property type="term" value="C:lysosomal membrane"/>
    <property type="evidence" value="ECO:0007669"/>
    <property type="project" value="TreeGrafter"/>
</dbReference>
<evidence type="ECO:0000259" key="2">
    <source>
        <dbReference type="Pfam" id="PF19031"/>
    </source>
</evidence>
<dbReference type="PANTHER" id="PTHR14407:SF9">
    <property type="entry name" value="BLOC-3 COMPLEX MEMBER HPS4"/>
    <property type="match status" value="1"/>
</dbReference>